<proteinExistence type="predicted"/>
<reference evidence="7 8" key="1">
    <citation type="submission" date="2019-07" db="EMBL/GenBank/DDBJ databases">
        <title>Draft genome assembly of a fouling barnacle, Amphibalanus amphitrite (Darwin, 1854): The first reference genome for Thecostraca.</title>
        <authorList>
            <person name="Kim W."/>
        </authorList>
    </citation>
    <scope>NUCLEOTIDE SEQUENCE [LARGE SCALE GENOMIC DNA]</scope>
    <source>
        <strain evidence="7">SNU_AA5</strain>
        <tissue evidence="7">Soma without cirri and trophi</tissue>
    </source>
</reference>
<evidence type="ECO:0000313" key="8">
    <source>
        <dbReference type="Proteomes" id="UP000440578"/>
    </source>
</evidence>
<dbReference type="Proteomes" id="UP000440578">
    <property type="component" value="Unassembled WGS sequence"/>
</dbReference>
<organism evidence="7 8">
    <name type="scientific">Amphibalanus amphitrite</name>
    <name type="common">Striped barnacle</name>
    <name type="synonym">Balanus amphitrite</name>
    <dbReference type="NCBI Taxonomy" id="1232801"/>
    <lineage>
        <taxon>Eukaryota</taxon>
        <taxon>Metazoa</taxon>
        <taxon>Ecdysozoa</taxon>
        <taxon>Arthropoda</taxon>
        <taxon>Crustacea</taxon>
        <taxon>Multicrustacea</taxon>
        <taxon>Cirripedia</taxon>
        <taxon>Thoracica</taxon>
        <taxon>Thoracicalcarea</taxon>
        <taxon>Balanomorpha</taxon>
        <taxon>Balanoidea</taxon>
        <taxon>Balanidae</taxon>
        <taxon>Amphibalaninae</taxon>
        <taxon>Amphibalanus</taxon>
    </lineage>
</organism>
<evidence type="ECO:0000256" key="2">
    <source>
        <dbReference type="ARBA" id="ARBA00004496"/>
    </source>
</evidence>
<comment type="caution">
    <text evidence="7">The sequence shown here is derived from an EMBL/GenBank/DDBJ whole genome shotgun (WGS) entry which is preliminary data.</text>
</comment>
<evidence type="ECO:0000256" key="3">
    <source>
        <dbReference type="ARBA" id="ARBA00022490"/>
    </source>
</evidence>
<evidence type="ECO:0000256" key="4">
    <source>
        <dbReference type="ARBA" id="ARBA00023054"/>
    </source>
</evidence>
<evidence type="ECO:0000313" key="7">
    <source>
        <dbReference type="EMBL" id="KAF0300749.1"/>
    </source>
</evidence>
<dbReference type="PANTHER" id="PTHR23157">
    <property type="entry name" value="GRIP AND COILED-COIL DOMAIN-CONTAINING PROTEIN 1"/>
    <property type="match status" value="1"/>
</dbReference>
<gene>
    <name evidence="7" type="primary">GCC1</name>
    <name evidence="7" type="ORF">FJT64_003260</name>
</gene>
<evidence type="ECO:0000256" key="5">
    <source>
        <dbReference type="ARBA" id="ARBA00023136"/>
    </source>
</evidence>
<name>A0A6A4W619_AMPAM</name>
<keyword evidence="5" id="KW-0472">Membrane</keyword>
<dbReference type="InterPro" id="IPR000237">
    <property type="entry name" value="GRIP_dom"/>
</dbReference>
<dbReference type="Pfam" id="PF01465">
    <property type="entry name" value="GRIP"/>
    <property type="match status" value="1"/>
</dbReference>
<dbReference type="InterPro" id="IPR051952">
    <property type="entry name" value="Golgi-autophagy_related"/>
</dbReference>
<dbReference type="OrthoDB" id="9898580at2759"/>
<dbReference type="AlphaFoldDB" id="A0A6A4W619"/>
<accession>A0A6A4W619</accession>
<sequence length="77" mass="8671">MISSSHVARLELNSSREGANLEYIKNIVVRYLLSTDAAQKAHILNAISTALRFSDDELRRVRQCQTATWWPAGAAQR</sequence>
<dbReference type="PANTHER" id="PTHR23157:SF25">
    <property type="entry name" value="GRIP AND COILED-COIL DOMAIN-CONTAINING PROTEIN 1"/>
    <property type="match status" value="1"/>
</dbReference>
<keyword evidence="4" id="KW-0175">Coiled coil</keyword>
<keyword evidence="3" id="KW-0963">Cytoplasm</keyword>
<protein>
    <submittedName>
        <fullName evidence="7">GRIP and coiled-coil domain-containing protein 1</fullName>
    </submittedName>
</protein>
<comment type="subcellular location">
    <subcellularLocation>
        <location evidence="2">Cytoplasm</location>
    </subcellularLocation>
    <subcellularLocation>
        <location evidence="1">Endomembrane system</location>
        <topology evidence="1">Peripheral membrane protein</topology>
    </subcellularLocation>
</comment>
<dbReference type="PROSITE" id="PS50913">
    <property type="entry name" value="GRIP"/>
    <property type="match status" value="1"/>
</dbReference>
<dbReference type="EMBL" id="VIIS01001237">
    <property type="protein sequence ID" value="KAF0300749.1"/>
    <property type="molecule type" value="Genomic_DNA"/>
</dbReference>
<dbReference type="Gene3D" id="1.10.220.60">
    <property type="entry name" value="GRIP domain"/>
    <property type="match status" value="1"/>
</dbReference>
<dbReference type="SMART" id="SM00755">
    <property type="entry name" value="Grip"/>
    <property type="match status" value="1"/>
</dbReference>
<dbReference type="GO" id="GO:0005794">
    <property type="term" value="C:Golgi apparatus"/>
    <property type="evidence" value="ECO:0007669"/>
    <property type="project" value="TreeGrafter"/>
</dbReference>
<feature type="domain" description="GRIP" evidence="6">
    <location>
        <begin position="14"/>
        <end position="64"/>
    </location>
</feature>
<keyword evidence="8" id="KW-1185">Reference proteome</keyword>
<evidence type="ECO:0000256" key="1">
    <source>
        <dbReference type="ARBA" id="ARBA00004184"/>
    </source>
</evidence>
<evidence type="ECO:0000259" key="6">
    <source>
        <dbReference type="PROSITE" id="PS50913"/>
    </source>
</evidence>